<dbReference type="GO" id="GO:0016020">
    <property type="term" value="C:membrane"/>
    <property type="evidence" value="ECO:0007669"/>
    <property type="project" value="UniProtKB-SubCell"/>
</dbReference>
<dbReference type="AlphaFoldDB" id="A0AAD6UDG9"/>
<keyword evidence="6" id="KW-0732">Signal</keyword>
<comment type="caution">
    <text evidence="8">The sequence shown here is derived from an EMBL/GenBank/DDBJ whole genome shotgun (WGS) entry which is preliminary data.</text>
</comment>
<keyword evidence="4 5" id="KW-0472">Membrane</keyword>
<evidence type="ECO:0000313" key="8">
    <source>
        <dbReference type="EMBL" id="KAJ7099449.1"/>
    </source>
</evidence>
<feature type="transmembrane region" description="Helical" evidence="5">
    <location>
        <begin position="153"/>
        <end position="171"/>
    </location>
</feature>
<proteinExistence type="predicted"/>
<feature type="transmembrane region" description="Helical" evidence="5">
    <location>
        <begin position="72"/>
        <end position="89"/>
    </location>
</feature>
<feature type="transmembrane region" description="Helical" evidence="5">
    <location>
        <begin position="183"/>
        <end position="203"/>
    </location>
</feature>
<protein>
    <recommendedName>
        <fullName evidence="7">TM7S3/TM198-like domain-containing protein</fullName>
    </recommendedName>
</protein>
<feature type="chain" id="PRO_5041920716" description="TM7S3/TM198-like domain-containing protein" evidence="6">
    <location>
        <begin position="25"/>
        <end position="336"/>
    </location>
</feature>
<feature type="transmembrane region" description="Helical" evidence="5">
    <location>
        <begin position="210"/>
        <end position="231"/>
    </location>
</feature>
<feature type="domain" description="TM7S3/TM198-like" evidence="7">
    <location>
        <begin position="79"/>
        <end position="283"/>
    </location>
</feature>
<dbReference type="Pfam" id="PF13886">
    <property type="entry name" value="TM7S3_TM198"/>
    <property type="match status" value="1"/>
</dbReference>
<evidence type="ECO:0000256" key="5">
    <source>
        <dbReference type="SAM" id="Phobius"/>
    </source>
</evidence>
<dbReference type="Proteomes" id="UP001222325">
    <property type="component" value="Unassembled WGS sequence"/>
</dbReference>
<gene>
    <name evidence="8" type="ORF">B0H15DRAFT_771119</name>
</gene>
<accession>A0AAD6UDG9</accession>
<organism evidence="8 9">
    <name type="scientific">Mycena belliarum</name>
    <dbReference type="NCBI Taxonomy" id="1033014"/>
    <lineage>
        <taxon>Eukaryota</taxon>
        <taxon>Fungi</taxon>
        <taxon>Dikarya</taxon>
        <taxon>Basidiomycota</taxon>
        <taxon>Agaricomycotina</taxon>
        <taxon>Agaricomycetes</taxon>
        <taxon>Agaricomycetidae</taxon>
        <taxon>Agaricales</taxon>
        <taxon>Marasmiineae</taxon>
        <taxon>Mycenaceae</taxon>
        <taxon>Mycena</taxon>
    </lineage>
</organism>
<sequence length="336" mass="35630">MAVLPRIASLLWLLLVVCSALVRASPARPLLPRTYFTVNNVTGSIEVFDSSGARIKQGSASDGSGANFDVPAIIWIGFSLLIGLPMAVAGIRGWRFTTGVGIGLAGAVCSWAAVINSVSGDGGIPDLFLNAIVIVFFACGFALGMFEVGRLGGITMIGLTGGAAFGIRIVLLRPGLLISSTQLYGLNWVVVGVFGGGGGLSLIWFQRYGLLLGCASIGTFLTGLGIDLIMAKQAGLSSGLRFLMDRNSSHIADLLTHEFTAPLRTRIIIIASLGLTPILAVIQHRVFRAPFTRRPVESDEALGINFPNVLETKRTTFLVSIWDGATRHDKVNRFSV</sequence>
<feature type="signal peptide" evidence="6">
    <location>
        <begin position="1"/>
        <end position="24"/>
    </location>
</feature>
<evidence type="ECO:0000256" key="1">
    <source>
        <dbReference type="ARBA" id="ARBA00004141"/>
    </source>
</evidence>
<evidence type="ECO:0000256" key="2">
    <source>
        <dbReference type="ARBA" id="ARBA00022692"/>
    </source>
</evidence>
<evidence type="ECO:0000256" key="3">
    <source>
        <dbReference type="ARBA" id="ARBA00022989"/>
    </source>
</evidence>
<dbReference type="EMBL" id="JARJCN010000007">
    <property type="protein sequence ID" value="KAJ7099449.1"/>
    <property type="molecule type" value="Genomic_DNA"/>
</dbReference>
<comment type="subcellular location">
    <subcellularLocation>
        <location evidence="1">Membrane</location>
        <topology evidence="1">Multi-pass membrane protein</topology>
    </subcellularLocation>
</comment>
<reference evidence="8" key="1">
    <citation type="submission" date="2023-03" db="EMBL/GenBank/DDBJ databases">
        <title>Massive genome expansion in bonnet fungi (Mycena s.s.) driven by repeated elements and novel gene families across ecological guilds.</title>
        <authorList>
            <consortium name="Lawrence Berkeley National Laboratory"/>
            <person name="Harder C.B."/>
            <person name="Miyauchi S."/>
            <person name="Viragh M."/>
            <person name="Kuo A."/>
            <person name="Thoen E."/>
            <person name="Andreopoulos B."/>
            <person name="Lu D."/>
            <person name="Skrede I."/>
            <person name="Drula E."/>
            <person name="Henrissat B."/>
            <person name="Morin E."/>
            <person name="Kohler A."/>
            <person name="Barry K."/>
            <person name="LaButti K."/>
            <person name="Morin E."/>
            <person name="Salamov A."/>
            <person name="Lipzen A."/>
            <person name="Mereny Z."/>
            <person name="Hegedus B."/>
            <person name="Baldrian P."/>
            <person name="Stursova M."/>
            <person name="Weitz H."/>
            <person name="Taylor A."/>
            <person name="Grigoriev I.V."/>
            <person name="Nagy L.G."/>
            <person name="Martin F."/>
            <person name="Kauserud H."/>
        </authorList>
    </citation>
    <scope>NUCLEOTIDE SEQUENCE</scope>
    <source>
        <strain evidence="8">CBHHK173m</strain>
    </source>
</reference>
<evidence type="ECO:0000259" key="7">
    <source>
        <dbReference type="Pfam" id="PF13886"/>
    </source>
</evidence>
<evidence type="ECO:0000256" key="6">
    <source>
        <dbReference type="SAM" id="SignalP"/>
    </source>
</evidence>
<keyword evidence="3 5" id="KW-1133">Transmembrane helix</keyword>
<evidence type="ECO:0000313" key="9">
    <source>
        <dbReference type="Proteomes" id="UP001222325"/>
    </source>
</evidence>
<dbReference type="InterPro" id="IPR025256">
    <property type="entry name" value="TM7S3/TM198-like_dom"/>
</dbReference>
<evidence type="ECO:0000256" key="4">
    <source>
        <dbReference type="ARBA" id="ARBA00023136"/>
    </source>
</evidence>
<keyword evidence="9" id="KW-1185">Reference proteome</keyword>
<name>A0AAD6UDG9_9AGAR</name>
<keyword evidence="2 5" id="KW-0812">Transmembrane</keyword>
<feature type="transmembrane region" description="Helical" evidence="5">
    <location>
        <begin position="96"/>
        <end position="115"/>
    </location>
</feature>
<feature type="transmembrane region" description="Helical" evidence="5">
    <location>
        <begin position="127"/>
        <end position="146"/>
    </location>
</feature>
<feature type="transmembrane region" description="Helical" evidence="5">
    <location>
        <begin position="263"/>
        <end position="282"/>
    </location>
</feature>